<keyword evidence="2" id="KW-0150">Chloroplast</keyword>
<name>A0A1Z1M5K2_9FLOR</name>
<sequence length="200" mass="24020">MTLNIYTISHPIIQFLASSIINQNTEQNVYEKNCQYIGLLFIYEVLRKYTKIEELYIKKMYSTKNFYLINLQTKFYIFTDLSKNYKMVTEIKILLPNIEIIHIEYRNNDTMNKNTENNIKHIKIKYSNIKIFILDEIVNNEQIIKIIKYLETQTKISLNNIILACIACYDDILHKLDNIYPQLKVYTTKIVYRHKQINNN</sequence>
<evidence type="ECO:0000259" key="1">
    <source>
        <dbReference type="Pfam" id="PF14681"/>
    </source>
</evidence>
<dbReference type="GO" id="GO:0016757">
    <property type="term" value="F:glycosyltransferase activity"/>
    <property type="evidence" value="ECO:0007669"/>
    <property type="project" value="UniProtKB-KW"/>
</dbReference>
<reference evidence="2" key="1">
    <citation type="journal article" date="2017" name="J. Phycol.">
        <title>Analysis of chloroplast genomes and a supermatrix inform reclassification of the Rhodomelaceae (Rhodophyta).</title>
        <authorList>
            <person name="Diaz-Tapia P."/>
            <person name="Maggs C.A."/>
            <person name="West J.A."/>
            <person name="Verbruggen H."/>
        </authorList>
    </citation>
    <scope>NUCLEOTIDE SEQUENCE</scope>
    <source>
        <strain evidence="2">JW3079</strain>
    </source>
</reference>
<accession>A0A1Z1M5K2</accession>
<dbReference type="RefSeq" id="YP_009392785.1">
    <property type="nucleotide sequence ID" value="NC_035264.1"/>
</dbReference>
<dbReference type="InterPro" id="IPR029057">
    <property type="entry name" value="PRTase-like"/>
</dbReference>
<proteinExistence type="predicted"/>
<protein>
    <submittedName>
        <fullName evidence="2">Uracil phosphoribosyltransferase</fullName>
    </submittedName>
</protein>
<organism evidence="2">
    <name type="scientific">Bostrychia tenella</name>
    <dbReference type="NCBI Taxonomy" id="324755"/>
    <lineage>
        <taxon>Eukaryota</taxon>
        <taxon>Rhodophyta</taxon>
        <taxon>Florideophyceae</taxon>
        <taxon>Rhodymeniophycidae</taxon>
        <taxon>Ceramiales</taxon>
        <taxon>Rhodomelaceae</taxon>
        <taxon>Bostrychia</taxon>
    </lineage>
</organism>
<keyword evidence="2" id="KW-0328">Glycosyltransferase</keyword>
<keyword evidence="2" id="KW-0934">Plastid</keyword>
<gene>
    <name evidence="2" type="primary">upp</name>
</gene>
<dbReference type="GeneID" id="33354375"/>
<dbReference type="InterPro" id="IPR000836">
    <property type="entry name" value="PRTase_dom"/>
</dbReference>
<evidence type="ECO:0000313" key="2">
    <source>
        <dbReference type="EMBL" id="ARW61347.1"/>
    </source>
</evidence>
<keyword evidence="2" id="KW-0808">Transferase</keyword>
<geneLocation type="chloroplast" evidence="2"/>
<dbReference type="AlphaFoldDB" id="A0A1Z1M5K2"/>
<dbReference type="EMBL" id="MF101417">
    <property type="protein sequence ID" value="ARW61347.1"/>
    <property type="molecule type" value="Genomic_DNA"/>
</dbReference>
<dbReference type="Pfam" id="PF14681">
    <property type="entry name" value="UPRTase"/>
    <property type="match status" value="1"/>
</dbReference>
<feature type="domain" description="Phosphoribosyltransferase" evidence="1">
    <location>
        <begin position="8"/>
        <end position="190"/>
    </location>
</feature>
<dbReference type="SUPFAM" id="SSF53271">
    <property type="entry name" value="PRTase-like"/>
    <property type="match status" value="1"/>
</dbReference>
<dbReference type="Gene3D" id="3.40.50.2020">
    <property type="match status" value="1"/>
</dbReference>